<dbReference type="GO" id="GO:0032259">
    <property type="term" value="P:methylation"/>
    <property type="evidence" value="ECO:0007669"/>
    <property type="project" value="UniProtKB-KW"/>
</dbReference>
<evidence type="ECO:0000256" key="4">
    <source>
        <dbReference type="RuleBase" id="RU366043"/>
    </source>
</evidence>
<dbReference type="GO" id="GO:0008168">
    <property type="term" value="F:methyltransferase activity"/>
    <property type="evidence" value="ECO:0007669"/>
    <property type="project" value="UniProtKB-UniRule"/>
</dbReference>
<reference evidence="5" key="1">
    <citation type="submission" date="2019-09" db="EMBL/GenBank/DDBJ databases">
        <title>Draft genome information of white flower Hibiscus syriacus.</title>
        <authorList>
            <person name="Kim Y.-M."/>
        </authorList>
    </citation>
    <scope>NUCLEOTIDE SEQUENCE [LARGE SCALE GENOMIC DNA]</scope>
    <source>
        <strain evidence="5">YM2019G1</strain>
    </source>
</reference>
<evidence type="ECO:0000313" key="6">
    <source>
        <dbReference type="Proteomes" id="UP000436088"/>
    </source>
</evidence>
<comment type="caution">
    <text evidence="5">The sequence shown here is derived from an EMBL/GenBank/DDBJ whole genome shotgun (WGS) entry which is preliminary data.</text>
</comment>
<keyword evidence="3 4" id="KW-0325">Glycoprotein</keyword>
<keyword evidence="4" id="KW-0812">Transmembrane</keyword>
<dbReference type="PANTHER" id="PTHR10108">
    <property type="entry name" value="SAM-DEPENDENT METHYLTRANSFERASE"/>
    <property type="match status" value="1"/>
</dbReference>
<dbReference type="EMBL" id="VEPZ02000491">
    <property type="protein sequence ID" value="KAE8723955.1"/>
    <property type="molecule type" value="Genomic_DNA"/>
</dbReference>
<keyword evidence="6" id="KW-1185">Reference proteome</keyword>
<comment type="subcellular location">
    <subcellularLocation>
        <location evidence="4">Membrane</location>
        <topology evidence="4">Single-pass type II membrane protein</topology>
    </subcellularLocation>
</comment>
<accession>A0A6A3C452</accession>
<comment type="similarity">
    <text evidence="4">Belongs to the methyltransferase superfamily.</text>
</comment>
<keyword evidence="2 4" id="KW-0808">Transferase</keyword>
<protein>
    <recommendedName>
        <fullName evidence="4">Methyltransferase</fullName>
        <ecNumber evidence="4">2.1.1.-</ecNumber>
    </recommendedName>
</protein>
<evidence type="ECO:0000313" key="5">
    <source>
        <dbReference type="EMBL" id="KAE8723955.1"/>
    </source>
</evidence>
<evidence type="ECO:0000256" key="2">
    <source>
        <dbReference type="ARBA" id="ARBA00022679"/>
    </source>
</evidence>
<dbReference type="InterPro" id="IPR004159">
    <property type="entry name" value="Put_SAM_MeTrfase"/>
</dbReference>
<dbReference type="GO" id="GO:0005768">
    <property type="term" value="C:endosome"/>
    <property type="evidence" value="ECO:0007669"/>
    <property type="project" value="TreeGrafter"/>
</dbReference>
<dbReference type="Proteomes" id="UP000436088">
    <property type="component" value="Unassembled WGS sequence"/>
</dbReference>
<dbReference type="Pfam" id="PF03141">
    <property type="entry name" value="Methyltransf_29"/>
    <property type="match status" value="1"/>
</dbReference>
<sequence>MDRILRPEGAVIIRDRVDVLNKVSKIAGGMRWNTQMQDHEDGPLVSEKILFAVKMYWVAGENITASTG</sequence>
<organism evidence="5 6">
    <name type="scientific">Hibiscus syriacus</name>
    <name type="common">Rose of Sharon</name>
    <dbReference type="NCBI Taxonomy" id="106335"/>
    <lineage>
        <taxon>Eukaryota</taxon>
        <taxon>Viridiplantae</taxon>
        <taxon>Streptophyta</taxon>
        <taxon>Embryophyta</taxon>
        <taxon>Tracheophyta</taxon>
        <taxon>Spermatophyta</taxon>
        <taxon>Magnoliopsida</taxon>
        <taxon>eudicotyledons</taxon>
        <taxon>Gunneridae</taxon>
        <taxon>Pentapetalae</taxon>
        <taxon>rosids</taxon>
        <taxon>malvids</taxon>
        <taxon>Malvales</taxon>
        <taxon>Malvaceae</taxon>
        <taxon>Malvoideae</taxon>
        <taxon>Hibiscus</taxon>
    </lineage>
</organism>
<gene>
    <name evidence="5" type="ORF">F3Y22_tig00011079pilonHSYRG00047</name>
</gene>
<dbReference type="AlphaFoldDB" id="A0A6A3C452"/>
<name>A0A6A3C452_HIBSY</name>
<evidence type="ECO:0000256" key="1">
    <source>
        <dbReference type="ARBA" id="ARBA00022603"/>
    </source>
</evidence>
<dbReference type="EC" id="2.1.1.-" evidence="4"/>
<dbReference type="GO" id="GO:0016020">
    <property type="term" value="C:membrane"/>
    <property type="evidence" value="ECO:0007669"/>
    <property type="project" value="UniProtKB-SubCell"/>
</dbReference>
<proteinExistence type="inferred from homology"/>
<dbReference type="GO" id="GO:0005802">
    <property type="term" value="C:trans-Golgi network"/>
    <property type="evidence" value="ECO:0007669"/>
    <property type="project" value="TreeGrafter"/>
</dbReference>
<evidence type="ECO:0000256" key="3">
    <source>
        <dbReference type="ARBA" id="ARBA00023180"/>
    </source>
</evidence>
<keyword evidence="4" id="KW-0735">Signal-anchor</keyword>
<keyword evidence="1 4" id="KW-0489">Methyltransferase</keyword>
<dbReference type="PANTHER" id="PTHR10108:SF1119">
    <property type="entry name" value="METHYLTRANSFERASE PMT2-RELATED"/>
    <property type="match status" value="1"/>
</dbReference>